<dbReference type="SUPFAM" id="SSF51735">
    <property type="entry name" value="NAD(P)-binding Rossmann-fold domains"/>
    <property type="match status" value="1"/>
</dbReference>
<dbReference type="PANTHER" id="PTHR43000">
    <property type="entry name" value="DTDP-D-GLUCOSE 4,6-DEHYDRATASE-RELATED"/>
    <property type="match status" value="1"/>
</dbReference>
<sequence length="379" mass="42996">MNTNEKRIKWVEDYLAEVKLDTELLEYYNGKNILVTGGAGAIGSNLIIALSKLAGESGKIVVLDNLSSIKKKDPWNVTPLKNIMFVEGDVRSDIDLKRVFKENVNLVFHLAAFFANQNSVDYPEVSAEVDVIGQVKLLEYSRLAKIDRFIYASSGCAIYGSYPQLPLKEDFISMHLTTPYQINKMTGEMYCNFYAHHYDMHIVNCRFFNSYGPGEVPGQYRNVIPNFIYWAMKGNSLPITGTGEETRDFTYVMDLVQGLVRSGYYKGAIGENFNLASGTETSIIDLANLVNEICGNSALINHKPRRKWDTKPRLLASVEKARELIGYKPLVEFKEGFEKNIEWFKDNWGIIEELADFPPGMSSAVRNEIQHEKDKLHVK</sequence>
<dbReference type="EMBL" id="QZJW01000003">
    <property type="protein sequence ID" value="RJO62162.1"/>
    <property type="molecule type" value="Genomic_DNA"/>
</dbReference>
<dbReference type="Proteomes" id="UP000285655">
    <property type="component" value="Unassembled WGS sequence"/>
</dbReference>
<reference evidence="3 4" key="1">
    <citation type="journal article" date="2017" name="ISME J.">
        <title>Energy and carbon metabolisms in a deep terrestrial subsurface fluid microbial community.</title>
        <authorList>
            <person name="Momper L."/>
            <person name="Jungbluth S.P."/>
            <person name="Lee M.D."/>
            <person name="Amend J.P."/>
        </authorList>
    </citation>
    <scope>NUCLEOTIDE SEQUENCE [LARGE SCALE GENOMIC DNA]</scope>
    <source>
        <strain evidence="3">SURF_29</strain>
    </source>
</reference>
<evidence type="ECO:0000313" key="3">
    <source>
        <dbReference type="EMBL" id="RJO62162.1"/>
    </source>
</evidence>
<gene>
    <name evidence="3" type="ORF">C4544_00635</name>
</gene>
<accession>A0A419DGF7</accession>
<dbReference type="AlphaFoldDB" id="A0A419DGF7"/>
<organism evidence="3 4">
    <name type="scientific">candidate division WS5 bacterium</name>
    <dbReference type="NCBI Taxonomy" id="2093353"/>
    <lineage>
        <taxon>Bacteria</taxon>
        <taxon>candidate division WS5</taxon>
    </lineage>
</organism>
<dbReference type="Gene3D" id="3.90.25.10">
    <property type="entry name" value="UDP-galactose 4-epimerase, domain 1"/>
    <property type="match status" value="1"/>
</dbReference>
<evidence type="ECO:0000259" key="2">
    <source>
        <dbReference type="Pfam" id="PF01370"/>
    </source>
</evidence>
<comment type="similarity">
    <text evidence="1">Belongs to the NAD(P)-dependent epimerase/dehydratase family.</text>
</comment>
<evidence type="ECO:0000313" key="4">
    <source>
        <dbReference type="Proteomes" id="UP000285655"/>
    </source>
</evidence>
<dbReference type="InterPro" id="IPR036291">
    <property type="entry name" value="NAD(P)-bd_dom_sf"/>
</dbReference>
<dbReference type="Pfam" id="PF01370">
    <property type="entry name" value="Epimerase"/>
    <property type="match status" value="1"/>
</dbReference>
<dbReference type="InterPro" id="IPR001509">
    <property type="entry name" value="Epimerase_deHydtase"/>
</dbReference>
<proteinExistence type="inferred from homology"/>
<comment type="caution">
    <text evidence="3">The sequence shown here is derived from an EMBL/GenBank/DDBJ whole genome shotgun (WGS) entry which is preliminary data.</text>
</comment>
<evidence type="ECO:0000256" key="1">
    <source>
        <dbReference type="ARBA" id="ARBA00007637"/>
    </source>
</evidence>
<feature type="domain" description="NAD-dependent epimerase/dehydratase" evidence="2">
    <location>
        <begin position="33"/>
        <end position="274"/>
    </location>
</feature>
<name>A0A419DGF7_9BACT</name>
<dbReference type="Gene3D" id="3.40.50.720">
    <property type="entry name" value="NAD(P)-binding Rossmann-like Domain"/>
    <property type="match status" value="1"/>
</dbReference>
<protein>
    <submittedName>
        <fullName evidence="3">NAD-dependent epimerase/dehydratase family protein</fullName>
    </submittedName>
</protein>